<dbReference type="Gramene" id="rna43675">
    <property type="protein sequence ID" value="RHN48909.1"/>
    <property type="gene ID" value="gene43675"/>
</dbReference>
<gene>
    <name evidence="1" type="ORF">MtrunA17_Chr7g0268801</name>
</gene>
<organism evidence="1 2">
    <name type="scientific">Medicago truncatula</name>
    <name type="common">Barrel medic</name>
    <name type="synonym">Medicago tribuloides</name>
    <dbReference type="NCBI Taxonomy" id="3880"/>
    <lineage>
        <taxon>Eukaryota</taxon>
        <taxon>Viridiplantae</taxon>
        <taxon>Streptophyta</taxon>
        <taxon>Embryophyta</taxon>
        <taxon>Tracheophyta</taxon>
        <taxon>Spermatophyta</taxon>
        <taxon>Magnoliopsida</taxon>
        <taxon>eudicotyledons</taxon>
        <taxon>Gunneridae</taxon>
        <taxon>Pentapetalae</taxon>
        <taxon>rosids</taxon>
        <taxon>fabids</taxon>
        <taxon>Fabales</taxon>
        <taxon>Fabaceae</taxon>
        <taxon>Papilionoideae</taxon>
        <taxon>50 kb inversion clade</taxon>
        <taxon>NPAAA clade</taxon>
        <taxon>Hologalegina</taxon>
        <taxon>IRL clade</taxon>
        <taxon>Trifolieae</taxon>
        <taxon>Medicago</taxon>
    </lineage>
</organism>
<evidence type="ECO:0000313" key="1">
    <source>
        <dbReference type="EMBL" id="RHN48909.1"/>
    </source>
</evidence>
<proteinExistence type="predicted"/>
<dbReference type="AlphaFoldDB" id="A0A396H6M3"/>
<reference evidence="2" key="1">
    <citation type="journal article" date="2018" name="Nat. Plants">
        <title>Whole-genome landscape of Medicago truncatula symbiotic genes.</title>
        <authorList>
            <person name="Pecrix Y."/>
            <person name="Staton S.E."/>
            <person name="Sallet E."/>
            <person name="Lelandais-Briere C."/>
            <person name="Moreau S."/>
            <person name="Carrere S."/>
            <person name="Blein T."/>
            <person name="Jardinaud M.F."/>
            <person name="Latrasse D."/>
            <person name="Zouine M."/>
            <person name="Zahm M."/>
            <person name="Kreplak J."/>
            <person name="Mayjonade B."/>
            <person name="Satge C."/>
            <person name="Perez M."/>
            <person name="Cauet S."/>
            <person name="Marande W."/>
            <person name="Chantry-Darmon C."/>
            <person name="Lopez-Roques C."/>
            <person name="Bouchez O."/>
            <person name="Berard A."/>
            <person name="Debelle F."/>
            <person name="Munos S."/>
            <person name="Bendahmane A."/>
            <person name="Berges H."/>
            <person name="Niebel A."/>
            <person name="Buitink J."/>
            <person name="Frugier F."/>
            <person name="Benhamed M."/>
            <person name="Crespi M."/>
            <person name="Gouzy J."/>
            <person name="Gamas P."/>
        </authorList>
    </citation>
    <scope>NUCLEOTIDE SEQUENCE [LARGE SCALE GENOMIC DNA]</scope>
    <source>
        <strain evidence="2">cv. Jemalong A17</strain>
    </source>
</reference>
<sequence>MEFASCSRKFKDRLLDCNSFMFIDLYLQHPQNAPLSLQYLLGQLQLQLHQPR</sequence>
<accession>A0A396H6M3</accession>
<comment type="caution">
    <text evidence="1">The sequence shown here is derived from an EMBL/GenBank/DDBJ whole genome shotgun (WGS) entry which is preliminary data.</text>
</comment>
<evidence type="ECO:0000313" key="2">
    <source>
        <dbReference type="Proteomes" id="UP000265566"/>
    </source>
</evidence>
<dbReference type="Proteomes" id="UP000265566">
    <property type="component" value="Chromosome 7"/>
</dbReference>
<dbReference type="EMBL" id="PSQE01000007">
    <property type="protein sequence ID" value="RHN48909.1"/>
    <property type="molecule type" value="Genomic_DNA"/>
</dbReference>
<protein>
    <submittedName>
        <fullName evidence="1">Uncharacterized protein</fullName>
    </submittedName>
</protein>
<name>A0A396H6M3_MEDTR</name>